<dbReference type="InterPro" id="IPR049475">
    <property type="entry name" value="Mann_GBD_bact"/>
</dbReference>
<dbReference type="Gene3D" id="2.60.120.260">
    <property type="entry name" value="Galactose-binding domain-like"/>
    <property type="match status" value="1"/>
</dbReference>
<dbReference type="Pfam" id="PF21253">
    <property type="entry name" value="Mann_GBD_bact"/>
    <property type="match status" value="1"/>
</dbReference>
<feature type="domain" description="Mannanase galactose-binding" evidence="1">
    <location>
        <begin position="2"/>
        <end position="60"/>
    </location>
</feature>
<dbReference type="EMBL" id="MEIA01000201">
    <property type="protein sequence ID" value="OJF12714.1"/>
    <property type="molecule type" value="Genomic_DNA"/>
</dbReference>
<evidence type="ECO:0000259" key="1">
    <source>
        <dbReference type="Pfam" id="PF21253"/>
    </source>
</evidence>
<organism evidence="2 3">
    <name type="scientific">Couchioplanes caeruleus subsp. caeruleus</name>
    <dbReference type="NCBI Taxonomy" id="56427"/>
    <lineage>
        <taxon>Bacteria</taxon>
        <taxon>Bacillati</taxon>
        <taxon>Actinomycetota</taxon>
        <taxon>Actinomycetes</taxon>
        <taxon>Micromonosporales</taxon>
        <taxon>Micromonosporaceae</taxon>
        <taxon>Couchioplanes</taxon>
    </lineage>
</organism>
<dbReference type="AlphaFoldDB" id="A0A1K0G619"/>
<reference evidence="2 3" key="1">
    <citation type="submission" date="2016-09" db="EMBL/GenBank/DDBJ databases">
        <title>Couchioplanes caeruleus draft genome sequence.</title>
        <authorList>
            <person name="Sheehan J."/>
            <person name="Caffrey P."/>
        </authorList>
    </citation>
    <scope>NUCLEOTIDE SEQUENCE [LARGE SCALE GENOMIC DNA]</scope>
    <source>
        <strain evidence="2 3">DSM 43634</strain>
    </source>
</reference>
<dbReference type="SUPFAM" id="SSF49785">
    <property type="entry name" value="Galactose-binding domain-like"/>
    <property type="match status" value="1"/>
</dbReference>
<evidence type="ECO:0000313" key="3">
    <source>
        <dbReference type="Proteomes" id="UP000182486"/>
    </source>
</evidence>
<gene>
    <name evidence="2" type="ORF">BG844_19040</name>
</gene>
<dbReference type="Proteomes" id="UP000182486">
    <property type="component" value="Unassembled WGS sequence"/>
</dbReference>
<comment type="caution">
    <text evidence="2">The sequence shown here is derived from an EMBL/GenBank/DDBJ whole genome shotgun (WGS) entry which is preliminary data.</text>
</comment>
<proteinExistence type="predicted"/>
<dbReference type="InterPro" id="IPR008979">
    <property type="entry name" value="Galactose-bd-like_sf"/>
</dbReference>
<name>A0A1K0G619_9ACTN</name>
<protein>
    <recommendedName>
        <fullName evidence="1">Mannanase galactose-binding domain-containing protein</fullName>
    </recommendedName>
</protein>
<accession>A0A1K0G619</accession>
<sequence length="64" mass="6730">MRTGSALTWHDGGSTAVVPHGTVLSVDLTKVPGRNDVREIGVRFEPAAGAHRGSAVHIDDVELI</sequence>
<evidence type="ECO:0000313" key="2">
    <source>
        <dbReference type="EMBL" id="OJF12714.1"/>
    </source>
</evidence>
<keyword evidence="3" id="KW-1185">Reference proteome</keyword>